<feature type="compositionally biased region" description="Basic and acidic residues" evidence="1">
    <location>
        <begin position="37"/>
        <end position="65"/>
    </location>
</feature>
<protein>
    <submittedName>
        <fullName evidence="2">Uncharacterized protein</fullName>
    </submittedName>
</protein>
<dbReference type="EMBL" id="CM027689">
    <property type="protein sequence ID" value="KAG0514343.1"/>
    <property type="molecule type" value="Genomic_DNA"/>
</dbReference>
<accession>A0A921Q3X1</accession>
<evidence type="ECO:0000313" key="3">
    <source>
        <dbReference type="Proteomes" id="UP000807115"/>
    </source>
</evidence>
<reference evidence="2" key="1">
    <citation type="journal article" date="2019" name="BMC Genomics">
        <title>A new reference genome for Sorghum bicolor reveals high levels of sequence similarity between sweet and grain genotypes: implications for the genetics of sugar metabolism.</title>
        <authorList>
            <person name="Cooper E.A."/>
            <person name="Brenton Z.W."/>
            <person name="Flinn B.S."/>
            <person name="Jenkins J."/>
            <person name="Shu S."/>
            <person name="Flowers D."/>
            <person name="Luo F."/>
            <person name="Wang Y."/>
            <person name="Xia P."/>
            <person name="Barry K."/>
            <person name="Daum C."/>
            <person name="Lipzen A."/>
            <person name="Yoshinaga Y."/>
            <person name="Schmutz J."/>
            <person name="Saski C."/>
            <person name="Vermerris W."/>
            <person name="Kresovich S."/>
        </authorList>
    </citation>
    <scope>NUCLEOTIDE SEQUENCE</scope>
</reference>
<name>A0A921Q3X1_SORBI</name>
<evidence type="ECO:0000313" key="2">
    <source>
        <dbReference type="EMBL" id="KAG0514343.1"/>
    </source>
</evidence>
<organism evidence="2 3">
    <name type="scientific">Sorghum bicolor</name>
    <name type="common">Sorghum</name>
    <name type="synonym">Sorghum vulgare</name>
    <dbReference type="NCBI Taxonomy" id="4558"/>
    <lineage>
        <taxon>Eukaryota</taxon>
        <taxon>Viridiplantae</taxon>
        <taxon>Streptophyta</taxon>
        <taxon>Embryophyta</taxon>
        <taxon>Tracheophyta</taxon>
        <taxon>Spermatophyta</taxon>
        <taxon>Magnoliopsida</taxon>
        <taxon>Liliopsida</taxon>
        <taxon>Poales</taxon>
        <taxon>Poaceae</taxon>
        <taxon>PACMAD clade</taxon>
        <taxon>Panicoideae</taxon>
        <taxon>Andropogonodae</taxon>
        <taxon>Andropogoneae</taxon>
        <taxon>Sorghinae</taxon>
        <taxon>Sorghum</taxon>
    </lineage>
</organism>
<comment type="caution">
    <text evidence="2">The sequence shown here is derived from an EMBL/GenBank/DDBJ whole genome shotgun (WGS) entry which is preliminary data.</text>
</comment>
<reference evidence="2" key="2">
    <citation type="submission" date="2020-10" db="EMBL/GenBank/DDBJ databases">
        <authorList>
            <person name="Cooper E.A."/>
            <person name="Brenton Z.W."/>
            <person name="Flinn B.S."/>
            <person name="Jenkins J."/>
            <person name="Shu S."/>
            <person name="Flowers D."/>
            <person name="Luo F."/>
            <person name="Wang Y."/>
            <person name="Xia P."/>
            <person name="Barry K."/>
            <person name="Daum C."/>
            <person name="Lipzen A."/>
            <person name="Yoshinaga Y."/>
            <person name="Schmutz J."/>
            <person name="Saski C."/>
            <person name="Vermerris W."/>
            <person name="Kresovich S."/>
        </authorList>
    </citation>
    <scope>NUCLEOTIDE SEQUENCE</scope>
</reference>
<dbReference type="Proteomes" id="UP000807115">
    <property type="component" value="Chromosome 10"/>
</dbReference>
<gene>
    <name evidence="2" type="ORF">BDA96_10G183000</name>
</gene>
<evidence type="ECO:0000256" key="1">
    <source>
        <dbReference type="SAM" id="MobiDB-lite"/>
    </source>
</evidence>
<feature type="compositionally biased region" description="Basic and acidic residues" evidence="1">
    <location>
        <begin position="22"/>
        <end position="31"/>
    </location>
</feature>
<dbReference type="AlphaFoldDB" id="A0A921Q3X1"/>
<feature type="region of interest" description="Disordered" evidence="1">
    <location>
        <begin position="19"/>
        <end position="77"/>
    </location>
</feature>
<sequence>MGQLQVRRQTHPTLYDISNTIGHDEERIKRDGRNRKQHEYRARKRAEETTEQRDERNRKQREYCAMKKARAISKTLD</sequence>
<proteinExistence type="predicted"/>